<evidence type="ECO:0000313" key="3">
    <source>
        <dbReference type="Proteomes" id="UP001143463"/>
    </source>
</evidence>
<evidence type="ECO:0008006" key="4">
    <source>
        <dbReference type="Google" id="ProtNLM"/>
    </source>
</evidence>
<sequence length="748" mass="82643">MHERKQEPDQWCRCLLCRIGDEEAVAVLRGCGASGPGWDGVAEHLARYALATMHQQFLRHTLVTEANVHRRRAGLHPLWLTPEDGEMLRTDGAQRSELFDATVAHALARFKRHDVVGGRWRPGGRAVPGYLVTRCYFVLGEQLTAWRPGRDRAALTLAAEVQKAREQARLAEVDLVDALRDQPTGRLDPLLRTMPDTLRAAVDHRLAHDGAGWADAARALQVSPKVSSAPSSRCQRDDGLGVRPGRRVPACQLREPVVQLDHRGAVGRLTTVEQPHPHERVERLGVLGYDSGGQGLVRVEPGEHPEQALGPVPEFARHRVEADLEGGRDGVAARQCTRVQVREHLLQPRGATRRRGLPGTPQGQRQAPEQRGQPLRRLRPTAAGGRGKPVEDDPRPRLRVEPPHTMDDGGPERLGPHSRVDGPQGEVEPAGGRAEEAGDPAQPVADVVEVVGGHADRAVAPAEVCGHRAGRGRLAEPRLPDQHERRPAERPCLRDQYLLGWVLAEQRELDAAARRLIGVLVERTELLGPLHRETLATRHRLAWVTGMAGNPVEAEEELRALVRLREELHGTRAHLDVHNSRYRLGCLLAQDAFGKEGLDEARELFASLCEELEPLGATHSMTLMVRVRQAWVAMRQLRFDDAVDAYSDLLADQEKVLGVDHARTLRTRHTLARLTLALGDARKAEEDLRGWCGVGGRCWGPAIRTRWIAVPTGRGRCCAAGGCRRQTGSCRRCWPIDGGCWATITWLP</sequence>
<feature type="region of interest" description="Disordered" evidence="1">
    <location>
        <begin position="331"/>
        <end position="441"/>
    </location>
</feature>
<reference evidence="2" key="1">
    <citation type="journal article" date="2014" name="Int. J. Syst. Evol. Microbiol.">
        <title>Complete genome sequence of Corynebacterium casei LMG S-19264T (=DSM 44701T), isolated from a smear-ripened cheese.</title>
        <authorList>
            <consortium name="US DOE Joint Genome Institute (JGI-PGF)"/>
            <person name="Walter F."/>
            <person name="Albersmeier A."/>
            <person name="Kalinowski J."/>
            <person name="Ruckert C."/>
        </authorList>
    </citation>
    <scope>NUCLEOTIDE SEQUENCE</scope>
    <source>
        <strain evidence="2">VKM Ac-1069</strain>
    </source>
</reference>
<proteinExistence type="predicted"/>
<dbReference type="AlphaFoldDB" id="A0A9W6KZG7"/>
<dbReference type="PANTHER" id="PTHR46082:SF6">
    <property type="entry name" value="AAA+ ATPASE DOMAIN-CONTAINING PROTEIN-RELATED"/>
    <property type="match status" value="1"/>
</dbReference>
<dbReference type="EMBL" id="BSFQ01000006">
    <property type="protein sequence ID" value="GLL10997.1"/>
    <property type="molecule type" value="Genomic_DNA"/>
</dbReference>
<evidence type="ECO:0000313" key="2">
    <source>
        <dbReference type="EMBL" id="GLL10997.1"/>
    </source>
</evidence>
<dbReference type="InterPro" id="IPR011990">
    <property type="entry name" value="TPR-like_helical_dom_sf"/>
</dbReference>
<dbReference type="Gene3D" id="1.25.40.10">
    <property type="entry name" value="Tetratricopeptide repeat domain"/>
    <property type="match status" value="1"/>
</dbReference>
<protein>
    <recommendedName>
        <fullName evidence="4">Tetratricopeptide repeat protein</fullName>
    </recommendedName>
</protein>
<evidence type="ECO:0000256" key="1">
    <source>
        <dbReference type="SAM" id="MobiDB-lite"/>
    </source>
</evidence>
<comment type="caution">
    <text evidence="2">The sequence shown here is derived from an EMBL/GenBank/DDBJ whole genome shotgun (WGS) entry which is preliminary data.</text>
</comment>
<feature type="region of interest" description="Disordered" evidence="1">
    <location>
        <begin position="224"/>
        <end position="243"/>
    </location>
</feature>
<feature type="compositionally biased region" description="Basic and acidic residues" evidence="1">
    <location>
        <begin position="388"/>
        <end position="420"/>
    </location>
</feature>
<dbReference type="PANTHER" id="PTHR46082">
    <property type="entry name" value="ATP/GTP-BINDING PROTEIN-RELATED"/>
    <property type="match status" value="1"/>
</dbReference>
<organism evidence="2 3">
    <name type="scientific">Pseudonocardia halophobica</name>
    <dbReference type="NCBI Taxonomy" id="29401"/>
    <lineage>
        <taxon>Bacteria</taxon>
        <taxon>Bacillati</taxon>
        <taxon>Actinomycetota</taxon>
        <taxon>Actinomycetes</taxon>
        <taxon>Pseudonocardiales</taxon>
        <taxon>Pseudonocardiaceae</taxon>
        <taxon>Pseudonocardia</taxon>
    </lineage>
</organism>
<dbReference type="Proteomes" id="UP001143463">
    <property type="component" value="Unassembled WGS sequence"/>
</dbReference>
<dbReference type="InterPro" id="IPR053137">
    <property type="entry name" value="NLR-like"/>
</dbReference>
<dbReference type="SUPFAM" id="SSF48452">
    <property type="entry name" value="TPR-like"/>
    <property type="match status" value="1"/>
</dbReference>
<keyword evidence="3" id="KW-1185">Reference proteome</keyword>
<name>A0A9W6KZG7_9PSEU</name>
<gene>
    <name evidence="2" type="ORF">GCM10017577_21380</name>
</gene>
<feature type="compositionally biased region" description="Polar residues" evidence="1">
    <location>
        <begin position="224"/>
        <end position="233"/>
    </location>
</feature>
<accession>A0A9W6KZG7</accession>
<reference evidence="2" key="2">
    <citation type="submission" date="2023-01" db="EMBL/GenBank/DDBJ databases">
        <authorList>
            <person name="Sun Q."/>
            <person name="Evtushenko L."/>
        </authorList>
    </citation>
    <scope>NUCLEOTIDE SEQUENCE</scope>
    <source>
        <strain evidence="2">VKM Ac-1069</strain>
    </source>
</reference>